<dbReference type="InterPro" id="IPR011037">
    <property type="entry name" value="Pyrv_Knase-like_insert_dom_sf"/>
</dbReference>
<evidence type="ECO:0000313" key="4">
    <source>
        <dbReference type="Proteomes" id="UP001275084"/>
    </source>
</evidence>
<comment type="caution">
    <text evidence="3">The sequence shown here is derived from an EMBL/GenBank/DDBJ whole genome shotgun (WGS) entry which is preliminary data.</text>
</comment>
<name>A0AAJ0HI19_9PEZI</name>
<sequence length="462" mass="51944">MDGFTDTAPQSGPAVDAAGIFLVFITIIVFMLPVLIYFPPVPPSKSEALLQTHTPVGLASSKSGLRGHRGRHAPLAPEVPAKIRSLWIYPVKSCKGIEVSQSKVLPTGLEFDRLYTFAQLKSPFPVALDASDEEKSQHKWEFITQRHFPLLATVEVDLYVPDIAKAQDKSATSGEAFIIVRFPWQERGALGALGWLLAKLTRGWRALPEMEIVLPVEFPSPDEIDQQGYSYDKVKVWKETVTALNLEPELPRELRLYLGVSNRLGIFRIDPARLRPVYRCAPTEADAAYQPVIGFQDAYPLHLLNLFSVRDLDARIDKDTEFHHLDPRRFRANIIVDGVAAYDEDNWKTIRFNPEPSSTRECAAFHVSCRTVRRLTNHPPPSCPAARCKMPNVDPDTGCRHAVEPDRSLRKFRDVDEGAKKKGCLGMQLTPLFDDTDSMESWVEVGMSLEVMDRGSHRYIAQ</sequence>
<feature type="transmembrane region" description="Helical" evidence="1">
    <location>
        <begin position="20"/>
        <end position="38"/>
    </location>
</feature>
<feature type="domain" description="MOSC" evidence="2">
    <location>
        <begin position="272"/>
        <end position="452"/>
    </location>
</feature>
<dbReference type="Pfam" id="PF03476">
    <property type="entry name" value="MOSC_N"/>
    <property type="match status" value="1"/>
</dbReference>
<dbReference type="PANTHER" id="PTHR14237:SF23">
    <property type="entry name" value="MOSC DOMAIN PROTEIN (AFU_ORTHOLOGUE AFUA_7G05900)"/>
    <property type="match status" value="1"/>
</dbReference>
<accession>A0AAJ0HI19</accession>
<evidence type="ECO:0000256" key="1">
    <source>
        <dbReference type="SAM" id="Phobius"/>
    </source>
</evidence>
<dbReference type="EMBL" id="JAUIQD010000004">
    <property type="protein sequence ID" value="KAK3353087.1"/>
    <property type="molecule type" value="Genomic_DNA"/>
</dbReference>
<keyword evidence="1" id="KW-1133">Transmembrane helix</keyword>
<evidence type="ECO:0000313" key="3">
    <source>
        <dbReference type="EMBL" id="KAK3353087.1"/>
    </source>
</evidence>
<dbReference type="PANTHER" id="PTHR14237">
    <property type="entry name" value="MOLYBDOPTERIN COFACTOR SULFURASE MOSC"/>
    <property type="match status" value="1"/>
</dbReference>
<evidence type="ECO:0000259" key="2">
    <source>
        <dbReference type="PROSITE" id="PS51340"/>
    </source>
</evidence>
<dbReference type="Proteomes" id="UP001275084">
    <property type="component" value="Unassembled WGS sequence"/>
</dbReference>
<keyword evidence="4" id="KW-1185">Reference proteome</keyword>
<dbReference type="Pfam" id="PF03473">
    <property type="entry name" value="MOSC"/>
    <property type="match status" value="1"/>
</dbReference>
<reference evidence="3" key="1">
    <citation type="journal article" date="2023" name="Mol. Phylogenet. Evol.">
        <title>Genome-scale phylogeny and comparative genomics of the fungal order Sordariales.</title>
        <authorList>
            <person name="Hensen N."/>
            <person name="Bonometti L."/>
            <person name="Westerberg I."/>
            <person name="Brannstrom I.O."/>
            <person name="Guillou S."/>
            <person name="Cros-Aarteil S."/>
            <person name="Calhoun S."/>
            <person name="Haridas S."/>
            <person name="Kuo A."/>
            <person name="Mondo S."/>
            <person name="Pangilinan J."/>
            <person name="Riley R."/>
            <person name="LaButti K."/>
            <person name="Andreopoulos B."/>
            <person name="Lipzen A."/>
            <person name="Chen C."/>
            <person name="Yan M."/>
            <person name="Daum C."/>
            <person name="Ng V."/>
            <person name="Clum A."/>
            <person name="Steindorff A."/>
            <person name="Ohm R.A."/>
            <person name="Martin F."/>
            <person name="Silar P."/>
            <person name="Natvig D.O."/>
            <person name="Lalanne C."/>
            <person name="Gautier V."/>
            <person name="Ament-Velasquez S.L."/>
            <person name="Kruys A."/>
            <person name="Hutchinson M.I."/>
            <person name="Powell A.J."/>
            <person name="Barry K."/>
            <person name="Miller A.N."/>
            <person name="Grigoriev I.V."/>
            <person name="Debuchy R."/>
            <person name="Gladieux P."/>
            <person name="Hiltunen Thoren M."/>
            <person name="Johannesson H."/>
        </authorList>
    </citation>
    <scope>NUCLEOTIDE SEQUENCE</scope>
    <source>
        <strain evidence="3">CBS 955.72</strain>
    </source>
</reference>
<dbReference type="AlphaFoldDB" id="A0AAJ0HI19"/>
<gene>
    <name evidence="3" type="ORF">B0T25DRAFT_201215</name>
</gene>
<keyword evidence="1" id="KW-0812">Transmembrane</keyword>
<dbReference type="GO" id="GO:0030151">
    <property type="term" value="F:molybdenum ion binding"/>
    <property type="evidence" value="ECO:0007669"/>
    <property type="project" value="InterPro"/>
</dbReference>
<dbReference type="InterPro" id="IPR005303">
    <property type="entry name" value="MOCOS_middle"/>
</dbReference>
<keyword evidence="1" id="KW-0472">Membrane</keyword>
<dbReference type="SUPFAM" id="SSF50800">
    <property type="entry name" value="PK beta-barrel domain-like"/>
    <property type="match status" value="1"/>
</dbReference>
<proteinExistence type="predicted"/>
<reference evidence="3" key="2">
    <citation type="submission" date="2023-06" db="EMBL/GenBank/DDBJ databases">
        <authorList>
            <consortium name="Lawrence Berkeley National Laboratory"/>
            <person name="Haridas S."/>
            <person name="Hensen N."/>
            <person name="Bonometti L."/>
            <person name="Westerberg I."/>
            <person name="Brannstrom I.O."/>
            <person name="Guillou S."/>
            <person name="Cros-Aarteil S."/>
            <person name="Calhoun S."/>
            <person name="Kuo A."/>
            <person name="Mondo S."/>
            <person name="Pangilinan J."/>
            <person name="Riley R."/>
            <person name="Labutti K."/>
            <person name="Andreopoulos B."/>
            <person name="Lipzen A."/>
            <person name="Chen C."/>
            <person name="Yanf M."/>
            <person name="Daum C."/>
            <person name="Ng V."/>
            <person name="Clum A."/>
            <person name="Steindorff A."/>
            <person name="Ohm R."/>
            <person name="Martin F."/>
            <person name="Silar P."/>
            <person name="Natvig D."/>
            <person name="Lalanne C."/>
            <person name="Gautier V."/>
            <person name="Ament-Velasquez S.L."/>
            <person name="Kruys A."/>
            <person name="Hutchinson M.I."/>
            <person name="Powell A.J."/>
            <person name="Barry K."/>
            <person name="Miller A.N."/>
            <person name="Grigoriev I.V."/>
            <person name="Debuchy R."/>
            <person name="Gladieux P."/>
            <person name="Thoren M.H."/>
            <person name="Johannesson H."/>
        </authorList>
    </citation>
    <scope>NUCLEOTIDE SEQUENCE</scope>
    <source>
        <strain evidence="3">CBS 955.72</strain>
    </source>
</reference>
<dbReference type="PROSITE" id="PS51340">
    <property type="entry name" value="MOSC"/>
    <property type="match status" value="1"/>
</dbReference>
<organism evidence="3 4">
    <name type="scientific">Lasiosphaeria hispida</name>
    <dbReference type="NCBI Taxonomy" id="260671"/>
    <lineage>
        <taxon>Eukaryota</taxon>
        <taxon>Fungi</taxon>
        <taxon>Dikarya</taxon>
        <taxon>Ascomycota</taxon>
        <taxon>Pezizomycotina</taxon>
        <taxon>Sordariomycetes</taxon>
        <taxon>Sordariomycetidae</taxon>
        <taxon>Sordariales</taxon>
        <taxon>Lasiosphaeriaceae</taxon>
        <taxon>Lasiosphaeria</taxon>
    </lineage>
</organism>
<dbReference type="GO" id="GO:0030170">
    <property type="term" value="F:pyridoxal phosphate binding"/>
    <property type="evidence" value="ECO:0007669"/>
    <property type="project" value="InterPro"/>
</dbReference>
<dbReference type="InterPro" id="IPR005302">
    <property type="entry name" value="MoCF_Sase_C"/>
</dbReference>
<protein>
    <recommendedName>
        <fullName evidence="2">MOSC domain-containing protein</fullName>
    </recommendedName>
</protein>
<dbReference type="GO" id="GO:0003824">
    <property type="term" value="F:catalytic activity"/>
    <property type="evidence" value="ECO:0007669"/>
    <property type="project" value="InterPro"/>
</dbReference>